<sequence length="500" mass="48950">MTAPVWMALPPEAHSSALSAGPGPGPLLAAAGAWSSLSAEYAAVAAELTATLGAVQSGAWQGPTATVYQAAHLPYLTWLGRVSADSAVTATQLETAAGAYTGAVAAMPTLPELAANHTVHGVLVATNFFGINTIPIALNEADYVRMWIQAATTMATYSGVAGGALAATPTSTTAPPIVTHEHDGADHDDGHGHDDPADNLSPLDPRWWLDVGGEQVDNVQLLVTDLFTNPSALLTDLPMVLADVTFHASQLLSTALQFAPALIQPALTLAIAGLGGLVGLTGMAGSTAATPVAPAPAPAPAGGQTQLVPPAAAPAAPGAPAAPAAPAAPGAPATPAPTAPAAPTPPPLSGAETVGLAVGGGDGGPTLGPAARVAAAARAPASSSYASPAAAAAASAARRRARGHRRTAGRAPGRGREYLTVSAPADAETSESAETSAVSGSGRGAGGVGFAGVTEKPAVASAAGLATLSQSDPGVEGVRLPLLPGSWEPDDAQRPPDDHG</sequence>
<dbReference type="Gene3D" id="1.20.1260.20">
    <property type="entry name" value="PPE superfamily"/>
    <property type="match status" value="1"/>
</dbReference>
<evidence type="ECO:0000256" key="2">
    <source>
        <dbReference type="SAM" id="MobiDB-lite"/>
    </source>
</evidence>
<feature type="domain" description="PPE-PPW subfamily C-terminal" evidence="4">
    <location>
        <begin position="441"/>
        <end position="487"/>
    </location>
</feature>
<proteinExistence type="inferred from homology"/>
<feature type="compositionally biased region" description="Basic and acidic residues" evidence="2">
    <location>
        <begin position="491"/>
        <end position="500"/>
    </location>
</feature>
<feature type="region of interest" description="Disordered" evidence="2">
    <location>
        <begin position="396"/>
        <end position="451"/>
    </location>
</feature>
<feature type="region of interest" description="Disordered" evidence="2">
    <location>
        <begin position="466"/>
        <end position="500"/>
    </location>
</feature>
<reference evidence="5" key="1">
    <citation type="submission" date="2022-08" db="EMBL/GenBank/DDBJ databases">
        <title>Complete genome sequence of 14 non-tuberculosis mycobacteria type-strains.</title>
        <authorList>
            <person name="Igarashi Y."/>
            <person name="Osugi A."/>
            <person name="Mitarai S."/>
        </authorList>
    </citation>
    <scope>NUCLEOTIDE SEQUENCE</scope>
    <source>
        <strain evidence="5">DSM 45575</strain>
    </source>
</reference>
<evidence type="ECO:0000259" key="3">
    <source>
        <dbReference type="Pfam" id="PF00823"/>
    </source>
</evidence>
<feature type="compositionally biased region" description="Basic and acidic residues" evidence="2">
    <location>
        <begin position="179"/>
        <end position="196"/>
    </location>
</feature>
<keyword evidence="6" id="KW-1185">Reference proteome</keyword>
<dbReference type="Proteomes" id="UP001055200">
    <property type="component" value="Chromosome"/>
</dbReference>
<dbReference type="PANTHER" id="PTHR46766:SF1">
    <property type="entry name" value="GLUTAMINE-RICH PROTEIN 2"/>
    <property type="match status" value="1"/>
</dbReference>
<dbReference type="InterPro" id="IPR043641">
    <property type="entry name" value="PPE-PPW_C"/>
</dbReference>
<feature type="compositionally biased region" description="Pro residues" evidence="2">
    <location>
        <begin position="332"/>
        <end position="348"/>
    </location>
</feature>
<name>A0ABY3U201_9MYCO</name>
<accession>A0ABY3U201</accession>
<gene>
    <name evidence="5" type="ORF">MIU77_06810</name>
</gene>
<dbReference type="SUPFAM" id="SSF140459">
    <property type="entry name" value="PE/PPE dimer-like"/>
    <property type="match status" value="1"/>
</dbReference>
<protein>
    <submittedName>
        <fullName evidence="5">PPE family protein</fullName>
    </submittedName>
</protein>
<feature type="region of interest" description="Disordered" evidence="2">
    <location>
        <begin position="168"/>
        <end position="199"/>
    </location>
</feature>
<dbReference type="InterPro" id="IPR038332">
    <property type="entry name" value="PPE_sf"/>
</dbReference>
<feature type="region of interest" description="Disordered" evidence="2">
    <location>
        <begin position="290"/>
        <end position="363"/>
    </location>
</feature>
<organism evidence="5 6">
    <name type="scientific">Mycolicibacillus parakoreensis</name>
    <dbReference type="NCBI Taxonomy" id="1069221"/>
    <lineage>
        <taxon>Bacteria</taxon>
        <taxon>Bacillati</taxon>
        <taxon>Actinomycetota</taxon>
        <taxon>Actinomycetes</taxon>
        <taxon>Mycobacteriales</taxon>
        <taxon>Mycobacteriaceae</taxon>
        <taxon>Mycolicibacillus</taxon>
    </lineage>
</organism>
<comment type="similarity">
    <text evidence="1">Belongs to the mycobacterial PPE family.</text>
</comment>
<evidence type="ECO:0000259" key="4">
    <source>
        <dbReference type="Pfam" id="PF18878"/>
    </source>
</evidence>
<evidence type="ECO:0000256" key="1">
    <source>
        <dbReference type="ARBA" id="ARBA00010652"/>
    </source>
</evidence>
<feature type="compositionally biased region" description="Basic residues" evidence="2">
    <location>
        <begin position="397"/>
        <end position="408"/>
    </location>
</feature>
<feature type="compositionally biased region" description="Low complexity" evidence="2">
    <location>
        <begin position="309"/>
        <end position="331"/>
    </location>
</feature>
<dbReference type="Pfam" id="PF00823">
    <property type="entry name" value="PPE"/>
    <property type="match status" value="1"/>
</dbReference>
<feature type="compositionally biased region" description="Low complexity" evidence="2">
    <location>
        <begin position="422"/>
        <end position="440"/>
    </location>
</feature>
<dbReference type="EMBL" id="CP092365">
    <property type="protein sequence ID" value="ULN53993.1"/>
    <property type="molecule type" value="Genomic_DNA"/>
</dbReference>
<evidence type="ECO:0000313" key="5">
    <source>
        <dbReference type="EMBL" id="ULN53993.1"/>
    </source>
</evidence>
<dbReference type="Pfam" id="PF18878">
    <property type="entry name" value="PPE-PPW"/>
    <property type="match status" value="1"/>
</dbReference>
<dbReference type="RefSeq" id="WP_240172235.1">
    <property type="nucleotide sequence ID" value="NZ_CP092365.1"/>
</dbReference>
<dbReference type="InterPro" id="IPR000030">
    <property type="entry name" value="PPE_dom"/>
</dbReference>
<feature type="compositionally biased region" description="Gly residues" evidence="2">
    <location>
        <begin position="441"/>
        <end position="450"/>
    </location>
</feature>
<feature type="domain" description="PPE" evidence="3">
    <location>
        <begin position="6"/>
        <end position="167"/>
    </location>
</feature>
<evidence type="ECO:0000313" key="6">
    <source>
        <dbReference type="Proteomes" id="UP001055200"/>
    </source>
</evidence>
<dbReference type="PANTHER" id="PTHR46766">
    <property type="entry name" value="GLUTAMINE-RICH PROTEIN 2"/>
    <property type="match status" value="1"/>
</dbReference>